<reference evidence="2" key="1">
    <citation type="submission" date="2021-06" db="EMBL/GenBank/DDBJ databases">
        <authorList>
            <person name="Kallberg Y."/>
            <person name="Tangrot J."/>
            <person name="Rosling A."/>
        </authorList>
    </citation>
    <scope>NUCLEOTIDE SEQUENCE</scope>
    <source>
        <strain evidence="2">UK204</strain>
    </source>
</reference>
<proteinExistence type="predicted"/>
<accession>A0A9N9E0C5</accession>
<dbReference type="SUPFAM" id="SSF56112">
    <property type="entry name" value="Protein kinase-like (PK-like)"/>
    <property type="match status" value="1"/>
</dbReference>
<gene>
    <name evidence="2" type="ORF">FCALED_LOCUS11272</name>
</gene>
<name>A0A9N9E0C5_9GLOM</name>
<organism evidence="2 3">
    <name type="scientific">Funneliformis caledonium</name>
    <dbReference type="NCBI Taxonomy" id="1117310"/>
    <lineage>
        <taxon>Eukaryota</taxon>
        <taxon>Fungi</taxon>
        <taxon>Fungi incertae sedis</taxon>
        <taxon>Mucoromycota</taxon>
        <taxon>Glomeromycotina</taxon>
        <taxon>Glomeromycetes</taxon>
        <taxon>Glomerales</taxon>
        <taxon>Glomeraceae</taxon>
        <taxon>Funneliformis</taxon>
    </lineage>
</organism>
<sequence>MSTSASTSTDPSFVRERGEFKIWEIEEDLNITLQKGIGQDVFNNHPEAPAQGSGEISITQPFCKNVVSEINDSVNSMKSVNLRVYGDVSVWEKDQVYADIIIGSTDFHKELTDNPPDLLKGSKVSEGKGQLIKYAKLYLSASPRLTNVFYGCLTDGKIWQFVKIQFMLDELKVIFEESPTYEWSEKIASLIAGIIERYHDDLSMRVSGEKKESQNNNETYMYRNKSSISTESLLASFIEEGIYIRSYSGNHGIHVQIISHLGNGRECIVFLAQVRDYGIKDAILKIEVRKDSEISQVYREISALHGLGGLSCIPKILFEDDYTIFHIILDLLSCLEKIHARGYTHGDVAIRNVIQRNGHFYLIDFGLATLLQLHSDPYKLEGELKSLVVFVENASRWKITDEGKWLEKFGAIVKPSYERSSREALLEITENINNS</sequence>
<dbReference type="Proteomes" id="UP000789570">
    <property type="component" value="Unassembled WGS sequence"/>
</dbReference>
<comment type="caution">
    <text evidence="2">The sequence shown here is derived from an EMBL/GenBank/DDBJ whole genome shotgun (WGS) entry which is preliminary data.</text>
</comment>
<evidence type="ECO:0000259" key="1">
    <source>
        <dbReference type="PROSITE" id="PS50011"/>
    </source>
</evidence>
<dbReference type="EMBL" id="CAJVPQ010004604">
    <property type="protein sequence ID" value="CAG8655115.1"/>
    <property type="molecule type" value="Genomic_DNA"/>
</dbReference>
<dbReference type="GO" id="GO:0005524">
    <property type="term" value="F:ATP binding"/>
    <property type="evidence" value="ECO:0007669"/>
    <property type="project" value="InterPro"/>
</dbReference>
<dbReference type="InterPro" id="IPR011009">
    <property type="entry name" value="Kinase-like_dom_sf"/>
</dbReference>
<dbReference type="InterPro" id="IPR000719">
    <property type="entry name" value="Prot_kinase_dom"/>
</dbReference>
<dbReference type="AlphaFoldDB" id="A0A9N9E0C5"/>
<dbReference type="OrthoDB" id="2330950at2759"/>
<evidence type="ECO:0000313" key="2">
    <source>
        <dbReference type="EMBL" id="CAG8655115.1"/>
    </source>
</evidence>
<protein>
    <submittedName>
        <fullName evidence="2">12547_t:CDS:1</fullName>
    </submittedName>
</protein>
<dbReference type="PROSITE" id="PS50011">
    <property type="entry name" value="PROTEIN_KINASE_DOM"/>
    <property type="match status" value="1"/>
</dbReference>
<evidence type="ECO:0000313" key="3">
    <source>
        <dbReference type="Proteomes" id="UP000789570"/>
    </source>
</evidence>
<feature type="domain" description="Protein kinase" evidence="1">
    <location>
        <begin position="181"/>
        <end position="435"/>
    </location>
</feature>
<keyword evidence="3" id="KW-1185">Reference proteome</keyword>
<dbReference type="Gene3D" id="1.10.510.10">
    <property type="entry name" value="Transferase(Phosphotransferase) domain 1"/>
    <property type="match status" value="1"/>
</dbReference>
<dbReference type="GO" id="GO:0004672">
    <property type="term" value="F:protein kinase activity"/>
    <property type="evidence" value="ECO:0007669"/>
    <property type="project" value="InterPro"/>
</dbReference>